<reference evidence="4" key="5">
    <citation type="submission" date="2025-09" db="UniProtKB">
        <authorList>
            <consortium name="Ensembl"/>
        </authorList>
    </citation>
    <scope>IDENTIFICATION</scope>
</reference>
<protein>
    <recommendedName>
        <fullName evidence="3">AKNA domain-containing protein</fullName>
    </recommendedName>
</protein>
<dbReference type="InterPro" id="IPR052655">
    <property type="entry name" value="AKNA_Centrosome-Trans_reg"/>
</dbReference>
<evidence type="ECO:0000256" key="1">
    <source>
        <dbReference type="SAM" id="Coils"/>
    </source>
</evidence>
<dbReference type="OMA" id="SGESNHE"/>
<dbReference type="Proteomes" id="UP000472240">
    <property type="component" value="Chromosome 22"/>
</dbReference>
<organism evidence="4 5">
    <name type="scientific">Rhinolophus ferrumequinum</name>
    <name type="common">Greater horseshoe bat</name>
    <dbReference type="NCBI Taxonomy" id="59479"/>
    <lineage>
        <taxon>Eukaryota</taxon>
        <taxon>Metazoa</taxon>
        <taxon>Chordata</taxon>
        <taxon>Craniata</taxon>
        <taxon>Vertebrata</taxon>
        <taxon>Euteleostomi</taxon>
        <taxon>Mammalia</taxon>
        <taxon>Eutheria</taxon>
        <taxon>Laurasiatheria</taxon>
        <taxon>Chiroptera</taxon>
        <taxon>Yinpterochiroptera</taxon>
        <taxon>Rhinolophoidea</taxon>
        <taxon>Rhinolophidae</taxon>
        <taxon>Rhinolophinae</taxon>
        <taxon>Rhinolophus</taxon>
    </lineage>
</organism>
<feature type="compositionally biased region" description="Low complexity" evidence="2">
    <location>
        <begin position="175"/>
        <end position="184"/>
    </location>
</feature>
<proteinExistence type="predicted"/>
<feature type="region of interest" description="Disordered" evidence="2">
    <location>
        <begin position="156"/>
        <end position="239"/>
    </location>
</feature>
<reference evidence="4" key="4">
    <citation type="submission" date="2025-08" db="UniProtKB">
        <authorList>
            <consortium name="Ensembl"/>
        </authorList>
    </citation>
    <scope>IDENTIFICATION</scope>
</reference>
<dbReference type="Pfam" id="PF12443">
    <property type="entry name" value="AKNA"/>
    <property type="match status" value="1"/>
</dbReference>
<sequence length="442" mass="50085">MDEANFPEDTTLKRQEDLPYDGDFSQMKLYNDYNFTSKNDILGMSDQTISTVDNPQEKATHKETCRNVDTALTLDKMPENAVKKKYDTNLHIPANKGELSKSNVSDILLHHFSEEEFLKGQGISCETLPEISNADSFDEAIVKNISLHYVKNPWTKEQTPELTDQLNPKRDGDNSNKNSRSSTTTEEDTSDLEEPVAAGDGSHPENSNFLTKTKSPRNKQKRCQGQTPQKQQTEKARSDSGFIYGQSQVHYLFSDFSKVGSKVKIPKNNLIDKLCTIDKQASFSPKLRDKLATVQAISGSMSRSNCVEIKSRKGKLLNLHNSDVFLPLIMQMEPTTHPHEEHPAGTESETSLFKLASTSQKDPSSSSSYIFQKISQGEKMCQKLKEQTDQLKMKVQEFSKSITKDSPYHLQDKRLLRLQFLYVFSPFFLRGIYHCYPSPVTP</sequence>
<name>A0A671FWL6_RHIFE</name>
<dbReference type="InterPro" id="IPR022150">
    <property type="entry name" value="AKNA_dom"/>
</dbReference>
<dbReference type="PANTHER" id="PTHR21510:SF16">
    <property type="entry name" value="PROTEIN AKNAD1"/>
    <property type="match status" value="1"/>
</dbReference>
<feature type="compositionally biased region" description="Polar residues" evidence="2">
    <location>
        <begin position="156"/>
        <end position="166"/>
    </location>
</feature>
<reference evidence="4 5" key="1">
    <citation type="journal article" date="2015" name="Annu Rev Anim Biosci">
        <title>The Genome 10K Project: a way forward.</title>
        <authorList>
            <person name="Koepfli K.P."/>
            <person name="Paten B."/>
            <person name="O'Brien S.J."/>
            <person name="Koepfli K.P."/>
            <person name="Paten B."/>
            <person name="Antunes A."/>
            <person name="Belov K."/>
            <person name="Bustamante C."/>
            <person name="Castoe T.A."/>
            <person name="Clawson H."/>
            <person name="Crawford A.J."/>
            <person name="Diekhans M."/>
            <person name="Distel D."/>
            <person name="Durbin R."/>
            <person name="Earl D."/>
            <person name="Fujita M.K."/>
            <person name="Gamble T."/>
            <person name="Georges A."/>
            <person name="Gemmell N."/>
            <person name="Gilbert M.T."/>
            <person name="Graves J.M."/>
            <person name="Green R.E."/>
            <person name="Hickey G."/>
            <person name="Jarvis E.D."/>
            <person name="Johnson W."/>
            <person name="Komissarov A."/>
            <person name="Korf I."/>
            <person name="Kuhn R."/>
            <person name="Larkin D.M."/>
            <person name="Lewin H."/>
            <person name="Lopez J.V."/>
            <person name="Ma J."/>
            <person name="Marques-Bonet T."/>
            <person name="Miller W."/>
            <person name="Murphy R."/>
            <person name="Pevzner P."/>
            <person name="Shapiro B."/>
            <person name="Steiner C."/>
            <person name="Tamazian G."/>
            <person name="Venkatesh B."/>
            <person name="Wang J."/>
            <person name="Wayne R."/>
            <person name="Wiley E."/>
            <person name="Yang H."/>
            <person name="Zhang G."/>
            <person name="Haussler D."/>
            <person name="Ryder O."/>
            <person name="O'Brien S.J."/>
        </authorList>
    </citation>
    <scope>NUCLEOTIDE SEQUENCE</scope>
</reference>
<evidence type="ECO:0000256" key="2">
    <source>
        <dbReference type="SAM" id="MobiDB-lite"/>
    </source>
</evidence>
<dbReference type="PANTHER" id="PTHR21510">
    <property type="entry name" value="AKNA DOMAIN-CONTAINING PROTEIN"/>
    <property type="match status" value="1"/>
</dbReference>
<reference evidence="5" key="3">
    <citation type="submission" date="2018-12" db="EMBL/GenBank/DDBJ databases">
        <title>G10K-VGP greater horseshoe bat female genome, primary haplotype.</title>
        <authorList>
            <person name="Teeling E."/>
            <person name="Myers G."/>
            <person name="Vernes S."/>
            <person name="Pippel M."/>
            <person name="Winkler S."/>
            <person name="Fedrigo O."/>
            <person name="Rhie A."/>
            <person name="Koren S."/>
            <person name="Phillippy A."/>
            <person name="Lewin H."/>
            <person name="Damas J."/>
            <person name="Howe K."/>
            <person name="Mountcastle J."/>
            <person name="Jarvis E.D."/>
        </authorList>
    </citation>
    <scope>NUCLEOTIDE SEQUENCE [LARGE SCALE GENOMIC DNA]</scope>
</reference>
<dbReference type="AlphaFoldDB" id="A0A671FWL6"/>
<keyword evidence="5" id="KW-1185">Reference proteome</keyword>
<feature type="domain" description="AKNA" evidence="3">
    <location>
        <begin position="330"/>
        <end position="415"/>
    </location>
</feature>
<dbReference type="GeneTree" id="ENSGT00940000154254"/>
<evidence type="ECO:0000313" key="5">
    <source>
        <dbReference type="Proteomes" id="UP000472240"/>
    </source>
</evidence>
<dbReference type="InParanoid" id="A0A671FWL6"/>
<evidence type="ECO:0000313" key="4">
    <source>
        <dbReference type="Ensembl" id="ENSRFEP00010026963.1"/>
    </source>
</evidence>
<evidence type="ECO:0000259" key="3">
    <source>
        <dbReference type="Pfam" id="PF12443"/>
    </source>
</evidence>
<reference evidence="4 5" key="2">
    <citation type="journal article" date="2018" name="Annu Rev Anim Biosci">
        <title>Bat Biology, Genomes, and the Bat1K Project: To Generate Chromosome-Level Genomes for All Living Bat Species.</title>
        <authorList>
            <person name="Teeling E.C."/>
            <person name="Vernes S.C."/>
            <person name="Davalos L.M."/>
            <person name="Ray D.A."/>
            <person name="Gilbert M.T.P."/>
            <person name="Myers E."/>
        </authorList>
    </citation>
    <scope>NUCLEOTIDE SEQUENCE</scope>
</reference>
<feature type="compositionally biased region" description="Polar residues" evidence="2">
    <location>
        <begin position="204"/>
        <end position="213"/>
    </location>
</feature>
<feature type="compositionally biased region" description="Acidic residues" evidence="2">
    <location>
        <begin position="185"/>
        <end position="194"/>
    </location>
</feature>
<accession>A0A671FWL6</accession>
<keyword evidence="1" id="KW-0175">Coiled coil</keyword>
<feature type="coiled-coil region" evidence="1">
    <location>
        <begin position="374"/>
        <end position="401"/>
    </location>
</feature>
<dbReference type="Ensembl" id="ENSRFET00010029295.1">
    <property type="protein sequence ID" value="ENSRFEP00010026963.1"/>
    <property type="gene ID" value="ENSRFEG00010017918.1"/>
</dbReference>